<evidence type="ECO:0000313" key="1">
    <source>
        <dbReference type="EMBL" id="CAF5013694.1"/>
    </source>
</evidence>
<dbReference type="AlphaFoldDB" id="A0A8S3DXP3"/>
<feature type="non-terminal residue" evidence="1">
    <location>
        <position position="1"/>
    </location>
</feature>
<accession>A0A8S3DXP3</accession>
<protein>
    <submittedName>
        <fullName evidence="1">Uncharacterized protein</fullName>
    </submittedName>
</protein>
<proteinExistence type="predicted"/>
<evidence type="ECO:0000313" key="2">
    <source>
        <dbReference type="Proteomes" id="UP000681720"/>
    </source>
</evidence>
<gene>
    <name evidence="1" type="ORF">GIL414_LOCUS58018</name>
</gene>
<comment type="caution">
    <text evidence="1">The sequence shown here is derived from an EMBL/GenBank/DDBJ whole genome shotgun (WGS) entry which is preliminary data.</text>
</comment>
<sequence length="45" mass="5257">VGTFNRRLALTLQNDNDDIDGIDEQNAFTKNNLEHHRHVRVLIQD</sequence>
<organism evidence="1 2">
    <name type="scientific">Rotaria magnacalcarata</name>
    <dbReference type="NCBI Taxonomy" id="392030"/>
    <lineage>
        <taxon>Eukaryota</taxon>
        <taxon>Metazoa</taxon>
        <taxon>Spiralia</taxon>
        <taxon>Gnathifera</taxon>
        <taxon>Rotifera</taxon>
        <taxon>Eurotatoria</taxon>
        <taxon>Bdelloidea</taxon>
        <taxon>Philodinida</taxon>
        <taxon>Philodinidae</taxon>
        <taxon>Rotaria</taxon>
    </lineage>
</organism>
<dbReference type="Proteomes" id="UP000681720">
    <property type="component" value="Unassembled WGS sequence"/>
</dbReference>
<dbReference type="EMBL" id="CAJOBJ010212112">
    <property type="protein sequence ID" value="CAF5013694.1"/>
    <property type="molecule type" value="Genomic_DNA"/>
</dbReference>
<reference evidence="1" key="1">
    <citation type="submission" date="2021-02" db="EMBL/GenBank/DDBJ databases">
        <authorList>
            <person name="Nowell W R."/>
        </authorList>
    </citation>
    <scope>NUCLEOTIDE SEQUENCE</scope>
</reference>
<name>A0A8S3DXP3_9BILA</name>